<comment type="catalytic activity">
    <reaction evidence="5">
        <text>a 3-(all-trans-polyprenyl)benzene-1,2-diol + S-adenosyl-L-methionine = a 2-methoxy-6-(all-trans-polyprenyl)phenol + S-adenosyl-L-homocysteine + H(+)</text>
        <dbReference type="Rhea" id="RHEA:31411"/>
        <dbReference type="Rhea" id="RHEA-COMP:9550"/>
        <dbReference type="Rhea" id="RHEA-COMP:9551"/>
        <dbReference type="ChEBI" id="CHEBI:15378"/>
        <dbReference type="ChEBI" id="CHEBI:57856"/>
        <dbReference type="ChEBI" id="CHEBI:59789"/>
        <dbReference type="ChEBI" id="CHEBI:62729"/>
        <dbReference type="ChEBI" id="CHEBI:62731"/>
        <dbReference type="EC" id="2.1.1.222"/>
    </reaction>
</comment>
<keyword evidence="7" id="KW-0830">Ubiquinone</keyword>
<evidence type="ECO:0000259" key="6">
    <source>
        <dbReference type="Pfam" id="PF08241"/>
    </source>
</evidence>
<dbReference type="Gene3D" id="3.40.50.150">
    <property type="entry name" value="Vaccinia Virus protein VP39"/>
    <property type="match status" value="1"/>
</dbReference>
<evidence type="ECO:0000313" key="7">
    <source>
        <dbReference type="EMBL" id="SFL65738.1"/>
    </source>
</evidence>
<feature type="binding site" evidence="5">
    <location>
        <position position="85"/>
    </location>
    <ligand>
        <name>S-adenosyl-L-methionine</name>
        <dbReference type="ChEBI" id="CHEBI:59789"/>
    </ligand>
</feature>
<dbReference type="InterPro" id="IPR013216">
    <property type="entry name" value="Methyltransf_11"/>
</dbReference>
<dbReference type="EC" id="2.1.1.64" evidence="5"/>
<dbReference type="Pfam" id="PF08241">
    <property type="entry name" value="Methyltransf_11"/>
    <property type="match status" value="1"/>
</dbReference>
<feature type="binding site" evidence="5">
    <location>
        <position position="116"/>
    </location>
    <ligand>
        <name>S-adenosyl-L-methionine</name>
        <dbReference type="ChEBI" id="CHEBI:59789"/>
    </ligand>
</feature>
<dbReference type="GO" id="GO:0032259">
    <property type="term" value="P:methylation"/>
    <property type="evidence" value="ECO:0007669"/>
    <property type="project" value="UniProtKB-KW"/>
</dbReference>
<keyword evidence="2 5" id="KW-0808">Transferase</keyword>
<sequence>MLWAAQDLSRRPLDPDRSASTVVLGQERTGPEYRLDGTRMDRAATNPGTDGFVDRGEVARFDALAATWWDEAGPMRVLHRFNPVRLAYIRDALCRRFGRDPQTPFPLDGLTICDVGCGGGVLSEPLARLGATVTGLDPAEQNIAVARAHAASAGVPVDYRSETIEAVVAAGQSFDAVLIMEVVEHVSDRPAFVRTACAAVKPSGMLFGATLNRTLRSFALAIVGAEYVLGWLPRGTHDWEKFVKPEEFARAIRAGGLDVTDTIGVAYNPLTDGWRTSRDKAVNYMVAAERRA</sequence>
<comment type="function">
    <text evidence="5">O-methyltransferase that catalyzes the 2 O-methylation steps in the ubiquinone biosynthetic pathway.</text>
</comment>
<keyword evidence="4 5" id="KW-0949">S-adenosyl-L-methionine</keyword>
<dbReference type="InterPro" id="IPR010233">
    <property type="entry name" value="UbiG_MeTrfase"/>
</dbReference>
<evidence type="ECO:0000256" key="5">
    <source>
        <dbReference type="HAMAP-Rule" id="MF_00472"/>
    </source>
</evidence>
<keyword evidence="8" id="KW-1185">Reference proteome</keyword>
<comment type="pathway">
    <text evidence="5">Cofactor biosynthesis; ubiquinone biosynthesis.</text>
</comment>
<feature type="binding site" evidence="5">
    <location>
        <position position="180"/>
    </location>
    <ligand>
        <name>S-adenosyl-L-methionine</name>
        <dbReference type="ChEBI" id="CHEBI:59789"/>
    </ligand>
</feature>
<dbReference type="InterPro" id="IPR029063">
    <property type="entry name" value="SAM-dependent_MTases_sf"/>
</dbReference>
<comment type="similarity">
    <text evidence="5">Belongs to the methyltransferase superfamily. UbiG/COQ3 family.</text>
</comment>
<dbReference type="SUPFAM" id="SSF53335">
    <property type="entry name" value="S-adenosyl-L-methionine-dependent methyltransferases"/>
    <property type="match status" value="1"/>
</dbReference>
<dbReference type="NCBIfam" id="TIGR01983">
    <property type="entry name" value="UbiG"/>
    <property type="match status" value="1"/>
</dbReference>
<feature type="domain" description="Methyltransferase type 11" evidence="6">
    <location>
        <begin position="114"/>
        <end position="207"/>
    </location>
</feature>
<dbReference type="Proteomes" id="UP000199048">
    <property type="component" value="Unassembled WGS sequence"/>
</dbReference>
<comment type="catalytic activity">
    <reaction evidence="5">
        <text>a 3-demethylubiquinol + S-adenosyl-L-methionine = a ubiquinol + S-adenosyl-L-homocysteine + H(+)</text>
        <dbReference type="Rhea" id="RHEA:44380"/>
        <dbReference type="Rhea" id="RHEA-COMP:9566"/>
        <dbReference type="Rhea" id="RHEA-COMP:10914"/>
        <dbReference type="ChEBI" id="CHEBI:15378"/>
        <dbReference type="ChEBI" id="CHEBI:17976"/>
        <dbReference type="ChEBI" id="CHEBI:57856"/>
        <dbReference type="ChEBI" id="CHEBI:59789"/>
        <dbReference type="ChEBI" id="CHEBI:84422"/>
        <dbReference type="EC" id="2.1.1.64"/>
    </reaction>
</comment>
<accession>A0A1I4JGM7</accession>
<keyword evidence="1 5" id="KW-0489">Methyltransferase</keyword>
<name>A0A1I4JGM7_9HYPH</name>
<dbReference type="PANTHER" id="PTHR43464">
    <property type="entry name" value="METHYLTRANSFERASE"/>
    <property type="match status" value="1"/>
</dbReference>
<dbReference type="CDD" id="cd02440">
    <property type="entry name" value="AdoMet_MTases"/>
    <property type="match status" value="1"/>
</dbReference>
<organism evidence="7 8">
    <name type="scientific">Methylobacterium pseudosasicola</name>
    <dbReference type="NCBI Taxonomy" id="582667"/>
    <lineage>
        <taxon>Bacteria</taxon>
        <taxon>Pseudomonadati</taxon>
        <taxon>Pseudomonadota</taxon>
        <taxon>Alphaproteobacteria</taxon>
        <taxon>Hyphomicrobiales</taxon>
        <taxon>Methylobacteriaceae</taxon>
        <taxon>Methylobacterium</taxon>
    </lineage>
</organism>
<dbReference type="GO" id="GO:0061542">
    <property type="term" value="F:3-demethylubiquinol 3-O-methyltransferase activity"/>
    <property type="evidence" value="ECO:0007669"/>
    <property type="project" value="UniProtKB-UniRule"/>
</dbReference>
<proteinExistence type="inferred from homology"/>
<gene>
    <name evidence="5" type="primary">ubiG</name>
    <name evidence="7" type="ORF">SAMN05192568_100848</name>
</gene>
<dbReference type="GO" id="GO:0010420">
    <property type="term" value="F:polyprenyldihydroxybenzoate methyltransferase activity"/>
    <property type="evidence" value="ECO:0007669"/>
    <property type="project" value="InterPro"/>
</dbReference>
<dbReference type="PANTHER" id="PTHR43464:SF19">
    <property type="entry name" value="UBIQUINONE BIOSYNTHESIS O-METHYLTRANSFERASE, MITOCHONDRIAL"/>
    <property type="match status" value="1"/>
</dbReference>
<dbReference type="EMBL" id="FOTK01000008">
    <property type="protein sequence ID" value="SFL65738.1"/>
    <property type="molecule type" value="Genomic_DNA"/>
</dbReference>
<protein>
    <recommendedName>
        <fullName evidence="5">Ubiquinone biosynthesis O-methyltransferase</fullName>
    </recommendedName>
    <alternativeName>
        <fullName evidence="5">2-polyprenyl-6-hydroxyphenol methylase</fullName>
        <ecNumber evidence="5">2.1.1.222</ecNumber>
    </alternativeName>
    <alternativeName>
        <fullName evidence="5">3-demethylubiquinone 3-O-methyltransferase</fullName>
        <ecNumber evidence="5">2.1.1.64</ecNumber>
    </alternativeName>
</protein>
<dbReference type="STRING" id="582667.SAMN05192568_100848"/>
<evidence type="ECO:0000256" key="2">
    <source>
        <dbReference type="ARBA" id="ARBA00022679"/>
    </source>
</evidence>
<evidence type="ECO:0000313" key="8">
    <source>
        <dbReference type="Proteomes" id="UP000199048"/>
    </source>
</evidence>
<reference evidence="8" key="1">
    <citation type="submission" date="2016-10" db="EMBL/GenBank/DDBJ databases">
        <authorList>
            <person name="Varghese N."/>
            <person name="Submissions S."/>
        </authorList>
    </citation>
    <scope>NUCLEOTIDE SEQUENCE [LARGE SCALE GENOMIC DNA]</scope>
    <source>
        <strain evidence="8">BL36</strain>
    </source>
</reference>
<evidence type="ECO:0000256" key="1">
    <source>
        <dbReference type="ARBA" id="ARBA00022603"/>
    </source>
</evidence>
<evidence type="ECO:0000256" key="3">
    <source>
        <dbReference type="ARBA" id="ARBA00022688"/>
    </source>
</evidence>
<dbReference type="AlphaFoldDB" id="A0A1I4JGM7"/>
<dbReference type="GO" id="GO:0102208">
    <property type="term" value="F:2-polyprenyl-6-hydroxyphenol methylase activity"/>
    <property type="evidence" value="ECO:0007669"/>
    <property type="project" value="UniProtKB-EC"/>
</dbReference>
<keyword evidence="3 5" id="KW-0831">Ubiquinone biosynthesis</keyword>
<dbReference type="HAMAP" id="MF_00472">
    <property type="entry name" value="UbiG"/>
    <property type="match status" value="1"/>
</dbReference>
<dbReference type="UniPathway" id="UPA00232"/>
<evidence type="ECO:0000256" key="4">
    <source>
        <dbReference type="ARBA" id="ARBA00022691"/>
    </source>
</evidence>
<feature type="binding site" evidence="5">
    <location>
        <position position="137"/>
    </location>
    <ligand>
        <name>S-adenosyl-L-methionine</name>
        <dbReference type="ChEBI" id="CHEBI:59789"/>
    </ligand>
</feature>
<dbReference type="EC" id="2.1.1.222" evidence="5"/>